<dbReference type="GO" id="GO:0051878">
    <property type="term" value="P:lateral element assembly"/>
    <property type="evidence" value="ECO:0007669"/>
    <property type="project" value="TreeGrafter"/>
</dbReference>
<feature type="compositionally biased region" description="Polar residues" evidence="2">
    <location>
        <begin position="790"/>
        <end position="800"/>
    </location>
</feature>
<proteinExistence type="predicted"/>
<dbReference type="GO" id="GO:0051026">
    <property type="term" value="P:chiasma assembly"/>
    <property type="evidence" value="ECO:0007669"/>
    <property type="project" value="TreeGrafter"/>
</dbReference>
<dbReference type="GeneID" id="105907128"/>
<dbReference type="PANTHER" id="PTHR46918">
    <property type="entry name" value="SYNAPTONEMAL COMPLEX PROTEIN 1"/>
    <property type="match status" value="1"/>
</dbReference>
<evidence type="ECO:0000256" key="1">
    <source>
        <dbReference type="SAM" id="Coils"/>
    </source>
</evidence>
<dbReference type="GO" id="GO:0000711">
    <property type="term" value="P:meiotic DNA repair synthesis"/>
    <property type="evidence" value="ECO:0007669"/>
    <property type="project" value="TreeGrafter"/>
</dbReference>
<dbReference type="PANTHER" id="PTHR46918:SF1">
    <property type="entry name" value="SYNAPTONEMAL COMPLEX PROTEIN 1"/>
    <property type="match status" value="1"/>
</dbReference>
<feature type="region of interest" description="Disordered" evidence="2">
    <location>
        <begin position="662"/>
        <end position="707"/>
    </location>
</feature>
<evidence type="ECO:0000256" key="2">
    <source>
        <dbReference type="SAM" id="MobiDB-lite"/>
    </source>
</evidence>
<dbReference type="OrthoDB" id="10064612at2759"/>
<dbReference type="GO" id="GO:0000802">
    <property type="term" value="C:transverse filament"/>
    <property type="evidence" value="ECO:0007669"/>
    <property type="project" value="TreeGrafter"/>
</dbReference>
<dbReference type="CTD" id="6847"/>
<dbReference type="GO" id="GO:0001673">
    <property type="term" value="C:male germ cell nucleus"/>
    <property type="evidence" value="ECO:0007669"/>
    <property type="project" value="TreeGrafter"/>
</dbReference>
<name>A0A8M1KHV0_CLUHA</name>
<organism evidence="3 4">
    <name type="scientific">Clupea harengus</name>
    <name type="common">Atlantic herring</name>
    <dbReference type="NCBI Taxonomy" id="7950"/>
    <lineage>
        <taxon>Eukaryota</taxon>
        <taxon>Metazoa</taxon>
        <taxon>Chordata</taxon>
        <taxon>Craniata</taxon>
        <taxon>Vertebrata</taxon>
        <taxon>Euteleostomi</taxon>
        <taxon>Actinopterygii</taxon>
        <taxon>Neopterygii</taxon>
        <taxon>Teleostei</taxon>
        <taxon>Clupei</taxon>
        <taxon>Clupeiformes</taxon>
        <taxon>Clupeoidei</taxon>
        <taxon>Clupeidae</taxon>
        <taxon>Clupea</taxon>
    </lineage>
</organism>
<feature type="compositionally biased region" description="Basic and acidic residues" evidence="2">
    <location>
        <begin position="554"/>
        <end position="569"/>
    </location>
</feature>
<feature type="region of interest" description="Disordered" evidence="2">
    <location>
        <begin position="790"/>
        <end position="824"/>
    </location>
</feature>
<reference evidence="4" key="1">
    <citation type="submission" date="2025-08" db="UniProtKB">
        <authorList>
            <consortium name="RefSeq"/>
        </authorList>
    </citation>
    <scope>IDENTIFICATION</scope>
</reference>
<dbReference type="GO" id="GO:0000801">
    <property type="term" value="C:central element"/>
    <property type="evidence" value="ECO:0007669"/>
    <property type="project" value="TreeGrafter"/>
</dbReference>
<feature type="coiled-coil region" evidence="1">
    <location>
        <begin position="204"/>
        <end position="465"/>
    </location>
</feature>
<feature type="region of interest" description="Disordered" evidence="2">
    <location>
        <begin position="554"/>
        <end position="583"/>
    </location>
</feature>
<feature type="region of interest" description="Disordered" evidence="2">
    <location>
        <begin position="721"/>
        <end position="747"/>
    </location>
</feature>
<accession>A0A8M1KHV0</accession>
<feature type="compositionally biased region" description="Basic and acidic residues" evidence="2">
    <location>
        <begin position="732"/>
        <end position="742"/>
    </location>
</feature>
<feature type="coiled-coil region" evidence="1">
    <location>
        <begin position="94"/>
        <end position="135"/>
    </location>
</feature>
<dbReference type="GO" id="GO:0003690">
    <property type="term" value="F:double-stranded DNA binding"/>
    <property type="evidence" value="ECO:0007669"/>
    <property type="project" value="TreeGrafter"/>
</dbReference>
<dbReference type="AlphaFoldDB" id="A0A8M1KHV0"/>
<dbReference type="KEGG" id="char:105907128"/>
<feature type="compositionally biased region" description="Basic and acidic residues" evidence="2">
    <location>
        <begin position="671"/>
        <end position="707"/>
    </location>
</feature>
<dbReference type="Pfam" id="PF05483">
    <property type="entry name" value="SCP-1"/>
    <property type="match status" value="2"/>
</dbReference>
<keyword evidence="3" id="KW-1185">Reference proteome</keyword>
<keyword evidence="1" id="KW-0175">Coiled coil</keyword>
<gene>
    <name evidence="4" type="primary">sycp1</name>
</gene>
<evidence type="ECO:0000313" key="3">
    <source>
        <dbReference type="Proteomes" id="UP000515152"/>
    </source>
</evidence>
<dbReference type="RefSeq" id="XP_042563651.1">
    <property type="nucleotide sequence ID" value="XM_042707717.1"/>
</dbReference>
<sequence>MERERGFNFRLLVPPRSNAGQVSAVRPQDIFDDNGSCGFEKVKLVISVHSICVMSFQTPVRAGQLYSKLFEEAEKIKCWKSKLDSETSQKDRKLQENKRTIETQRKAIQDLQFENERLSMKLEDQINDNTDLRNKNNGTRNLCNILKDTFERSAEKMNLFEGEREETHHLLMQNSEVIQEKATATARTLHLTKQEHEKVIAEKVVKLEELIAIREQQADQLSELQQTTQALQDLLATQKQRTEELEHKLSSVSEELNQKNTELGEITEEKDKADRQIQILKIELDEKSKSVTTLEEQIEATEAKISELTMEIEKKNGEILQLQSKVTITSDEREAMKKTLEATLNEQNNLKEITEALQAKLHESEEQLSVALRKEMDSEKEIERLKKDTEQHQKQCDMLTESLNELTIQKDTIQQQVEGSTSETRALENLLKESKENEEKSKNEIVRLEEENQKIETELTTLCAKIEEQCQQTKELQEKLDECGQTSQNEASKKEKQAKALELKLSTMKTKFENKAKAHDDIQKENKGLLKQISKSDEKKTQLETEINQLREEAQRVQSCHEEELERVSSDLSAKSGSEAELREEVKTLKQAANNALKSKEDSEVTCQHKISDMVALMDKHKNQYDKMVKEKDSALEERMKKAMEMSGSKTSLERELSQLQIENGHMKQQLGDKKKETERLSQEVEELKKSLKSQEKDHTQIEENLKKDISDLKKQIKSLKKDKPQVIPKTNEQELTRKVQRDLATPKVSTAKRSAFVMKDVDDDPFFATPSRRAAIDVFDTPQTNVKDVLQTPSRTSGSKIRATPRIKSFRIRTPPSSEKSVPWRKATLELDPKSDSSEADLLGFAAEPKDATPRHFSAPLRKTVTLDKKTPSPAVQKSPGEALKLAAMKRMRDAGWTAVASLDRKKKKENIFA</sequence>
<dbReference type="Proteomes" id="UP000515152">
    <property type="component" value="Chromosome 5"/>
</dbReference>
<protein>
    <submittedName>
        <fullName evidence="4">Synaptonemal complex protein 1</fullName>
    </submittedName>
</protein>
<evidence type="ECO:0000313" key="4">
    <source>
        <dbReference type="RefSeq" id="XP_042563651.1"/>
    </source>
</evidence>
<dbReference type="InterPro" id="IPR008827">
    <property type="entry name" value="SYCP1"/>
</dbReference>